<comment type="catalytic activity">
    <reaction evidence="5">
        <text>isopentenyl diphosphate + 2 oxidized [2Fe-2S]-[ferredoxin] + H2O = (2E)-4-hydroxy-3-methylbut-2-enyl diphosphate + 2 reduced [2Fe-2S]-[ferredoxin] + 2 H(+)</text>
        <dbReference type="Rhea" id="RHEA:24488"/>
        <dbReference type="Rhea" id="RHEA-COMP:10000"/>
        <dbReference type="Rhea" id="RHEA-COMP:10001"/>
        <dbReference type="ChEBI" id="CHEBI:15377"/>
        <dbReference type="ChEBI" id="CHEBI:15378"/>
        <dbReference type="ChEBI" id="CHEBI:33737"/>
        <dbReference type="ChEBI" id="CHEBI:33738"/>
        <dbReference type="ChEBI" id="CHEBI:128753"/>
        <dbReference type="ChEBI" id="CHEBI:128769"/>
        <dbReference type="EC" id="1.17.7.4"/>
    </reaction>
</comment>
<dbReference type="EMBL" id="VOGC01000002">
    <property type="protein sequence ID" value="MQN00626.1"/>
    <property type="molecule type" value="Genomic_DNA"/>
</dbReference>
<feature type="binding site" evidence="5">
    <location>
        <position position="42"/>
    </location>
    <ligand>
        <name>(2E)-4-hydroxy-3-methylbut-2-enyl diphosphate</name>
        <dbReference type="ChEBI" id="CHEBI:128753"/>
    </ligand>
</feature>
<comment type="pathway">
    <text evidence="5">Isoprenoid biosynthesis; dimethylallyl diphosphate biosynthesis; dimethylallyl diphosphate from (2E)-4-hydroxy-3-methylbutenyl diphosphate: step 1/1.</text>
</comment>
<feature type="binding site" evidence="5">
    <location>
        <position position="269"/>
    </location>
    <ligand>
        <name>dimethylallyl diphosphate</name>
        <dbReference type="ChEBI" id="CHEBI:57623"/>
    </ligand>
</feature>
<dbReference type="UniPathway" id="UPA00056">
    <property type="reaction ID" value="UER00097"/>
</dbReference>
<name>A0A6N7IYE0_9FIRM</name>
<feature type="binding site" evidence="5">
    <location>
        <position position="269"/>
    </location>
    <ligand>
        <name>(2E)-4-hydroxy-3-methylbut-2-enyl diphosphate</name>
        <dbReference type="ChEBI" id="CHEBI:128753"/>
    </ligand>
</feature>
<evidence type="ECO:0000313" key="7">
    <source>
        <dbReference type="Proteomes" id="UP000460257"/>
    </source>
</evidence>
<dbReference type="AlphaFoldDB" id="A0A6N7IYE0"/>
<dbReference type="EC" id="1.17.7.4" evidence="5"/>
<keyword evidence="2 5" id="KW-0479">Metal-binding</keyword>
<feature type="binding site" evidence="5">
    <location>
        <position position="226"/>
    </location>
    <ligand>
        <name>isopentenyl diphosphate</name>
        <dbReference type="ChEBI" id="CHEBI:128769"/>
    </ligand>
</feature>
<keyword evidence="3 5" id="KW-0408">Iron</keyword>
<keyword evidence="1 5" id="KW-0004">4Fe-4S</keyword>
<gene>
    <name evidence="5 6" type="primary">ispH</name>
    <name evidence="6" type="ORF">FRC54_01310</name>
</gene>
<feature type="binding site" evidence="5">
    <location>
        <position position="77"/>
    </location>
    <ligand>
        <name>(2E)-4-hydroxy-3-methylbut-2-enyl diphosphate</name>
        <dbReference type="ChEBI" id="CHEBI:128753"/>
    </ligand>
</feature>
<feature type="active site" description="Proton donor" evidence="5">
    <location>
        <position position="129"/>
    </location>
</feature>
<dbReference type="HAMAP" id="MF_00191">
    <property type="entry name" value="IspH"/>
    <property type="match status" value="1"/>
</dbReference>
<feature type="binding site" evidence="5">
    <location>
        <position position="77"/>
    </location>
    <ligand>
        <name>isopentenyl diphosphate</name>
        <dbReference type="ChEBI" id="CHEBI:128769"/>
    </ligand>
</feature>
<feature type="binding site" evidence="5">
    <location>
        <position position="227"/>
    </location>
    <ligand>
        <name>dimethylallyl diphosphate</name>
        <dbReference type="ChEBI" id="CHEBI:57623"/>
    </ligand>
</feature>
<evidence type="ECO:0000313" key="6">
    <source>
        <dbReference type="EMBL" id="MQN00626.1"/>
    </source>
</evidence>
<feature type="binding site" evidence="5">
    <location>
        <position position="227"/>
    </location>
    <ligand>
        <name>isopentenyl diphosphate</name>
        <dbReference type="ChEBI" id="CHEBI:128769"/>
    </ligand>
</feature>
<dbReference type="UniPathway" id="UPA00059">
    <property type="reaction ID" value="UER00105"/>
</dbReference>
<dbReference type="GO" id="GO:0046872">
    <property type="term" value="F:metal ion binding"/>
    <property type="evidence" value="ECO:0007669"/>
    <property type="project" value="UniProtKB-KW"/>
</dbReference>
<dbReference type="InterPro" id="IPR003451">
    <property type="entry name" value="LytB/IspH"/>
</dbReference>
<feature type="binding site" evidence="5">
    <location>
        <position position="197"/>
    </location>
    <ligand>
        <name>[4Fe-4S] cluster</name>
        <dbReference type="ChEBI" id="CHEBI:49883"/>
    </ligand>
</feature>
<feature type="binding site" evidence="5">
    <location>
        <position position="225"/>
    </location>
    <ligand>
        <name>(2E)-4-hydroxy-3-methylbut-2-enyl diphosphate</name>
        <dbReference type="ChEBI" id="CHEBI:128753"/>
    </ligand>
</feature>
<feature type="binding site" evidence="5">
    <location>
        <position position="12"/>
    </location>
    <ligand>
        <name>[4Fe-4S] cluster</name>
        <dbReference type="ChEBI" id="CHEBI:49883"/>
    </ligand>
</feature>
<comment type="cofactor">
    <cofactor evidence="5">
        <name>[4Fe-4S] cluster</name>
        <dbReference type="ChEBI" id="CHEBI:49883"/>
    </cofactor>
    <text evidence="5">Binds 1 [4Fe-4S] cluster per subunit.</text>
</comment>
<dbReference type="GO" id="GO:0051745">
    <property type="term" value="F:4-hydroxy-3-methylbut-2-enyl diphosphate reductase activity"/>
    <property type="evidence" value="ECO:0007669"/>
    <property type="project" value="UniProtKB-UniRule"/>
</dbReference>
<feature type="binding site" evidence="5">
    <location>
        <position position="127"/>
    </location>
    <ligand>
        <name>dimethylallyl diphosphate</name>
        <dbReference type="ChEBI" id="CHEBI:57623"/>
    </ligand>
</feature>
<comment type="catalytic activity">
    <reaction evidence="5">
        <text>dimethylallyl diphosphate + 2 oxidized [2Fe-2S]-[ferredoxin] + H2O = (2E)-4-hydroxy-3-methylbut-2-enyl diphosphate + 2 reduced [2Fe-2S]-[ferredoxin] + 2 H(+)</text>
        <dbReference type="Rhea" id="RHEA:24825"/>
        <dbReference type="Rhea" id="RHEA-COMP:10000"/>
        <dbReference type="Rhea" id="RHEA-COMP:10001"/>
        <dbReference type="ChEBI" id="CHEBI:15377"/>
        <dbReference type="ChEBI" id="CHEBI:15378"/>
        <dbReference type="ChEBI" id="CHEBI:33737"/>
        <dbReference type="ChEBI" id="CHEBI:33738"/>
        <dbReference type="ChEBI" id="CHEBI:57623"/>
        <dbReference type="ChEBI" id="CHEBI:128753"/>
        <dbReference type="EC" id="1.17.7.4"/>
    </reaction>
</comment>
<dbReference type="PANTHER" id="PTHR30426:SF0">
    <property type="entry name" value="4-HYDROXY-3-METHYLBUT-2-ENYL DIPHOSPHATE REDUCTASE"/>
    <property type="match status" value="1"/>
</dbReference>
<evidence type="ECO:0000256" key="2">
    <source>
        <dbReference type="ARBA" id="ARBA00022723"/>
    </source>
</evidence>
<feature type="binding site" evidence="5">
    <location>
        <position position="169"/>
    </location>
    <ligand>
        <name>(2E)-4-hydroxy-3-methylbut-2-enyl diphosphate</name>
        <dbReference type="ChEBI" id="CHEBI:128753"/>
    </ligand>
</feature>
<dbReference type="Gene3D" id="3.40.1010.20">
    <property type="entry name" value="4-hydroxy-3-methylbut-2-enyl diphosphate reductase, catalytic domain"/>
    <property type="match status" value="2"/>
</dbReference>
<comment type="similarity">
    <text evidence="5">Belongs to the IspH family.</text>
</comment>
<organism evidence="6 7">
    <name type="scientific">Candidatus Weimeria bifida</name>
    <dbReference type="NCBI Taxonomy" id="2599074"/>
    <lineage>
        <taxon>Bacteria</taxon>
        <taxon>Bacillati</taxon>
        <taxon>Bacillota</taxon>
        <taxon>Clostridia</taxon>
        <taxon>Lachnospirales</taxon>
        <taxon>Lachnospiraceae</taxon>
        <taxon>Candidatus Weimeria</taxon>
    </lineage>
</organism>
<feature type="binding site" evidence="5">
    <location>
        <position position="42"/>
    </location>
    <ligand>
        <name>isopentenyl diphosphate</name>
        <dbReference type="ChEBI" id="CHEBI:128769"/>
    </ligand>
</feature>
<dbReference type="Proteomes" id="UP000460257">
    <property type="component" value="Unassembled WGS sequence"/>
</dbReference>
<evidence type="ECO:0000256" key="4">
    <source>
        <dbReference type="ARBA" id="ARBA00023014"/>
    </source>
</evidence>
<feature type="binding site" evidence="5">
    <location>
        <position position="227"/>
    </location>
    <ligand>
        <name>(2E)-4-hydroxy-3-methylbut-2-enyl diphosphate</name>
        <dbReference type="ChEBI" id="CHEBI:128753"/>
    </ligand>
</feature>
<dbReference type="CDD" id="cd13944">
    <property type="entry name" value="lytB_ispH"/>
    <property type="match status" value="1"/>
</dbReference>
<feature type="binding site" evidence="5">
    <location>
        <position position="42"/>
    </location>
    <ligand>
        <name>dimethylallyl diphosphate</name>
        <dbReference type="ChEBI" id="CHEBI:57623"/>
    </ligand>
</feature>
<comment type="pathway">
    <text evidence="5">Isoprenoid biosynthesis; isopentenyl diphosphate biosynthesis via DXP pathway; isopentenyl diphosphate from 1-deoxy-D-xylulose 5-phosphate: step 6/6.</text>
</comment>
<evidence type="ECO:0000256" key="5">
    <source>
        <dbReference type="HAMAP-Rule" id="MF_00191"/>
    </source>
</evidence>
<dbReference type="NCBIfam" id="TIGR00216">
    <property type="entry name" value="ispH_lytB"/>
    <property type="match status" value="1"/>
</dbReference>
<comment type="caution">
    <text evidence="6">The sequence shown here is derived from an EMBL/GenBank/DDBJ whole genome shotgun (WGS) entry which is preliminary data.</text>
</comment>
<feature type="binding site" evidence="5">
    <location>
        <position position="269"/>
    </location>
    <ligand>
        <name>isopentenyl diphosphate</name>
        <dbReference type="ChEBI" id="CHEBI:128769"/>
    </ligand>
</feature>
<feature type="binding site" evidence="5">
    <location>
        <position position="77"/>
    </location>
    <ligand>
        <name>dimethylallyl diphosphate</name>
        <dbReference type="ChEBI" id="CHEBI:57623"/>
    </ligand>
</feature>
<feature type="binding site" evidence="5">
    <location>
        <position position="225"/>
    </location>
    <ligand>
        <name>isopentenyl diphosphate</name>
        <dbReference type="ChEBI" id="CHEBI:128769"/>
    </ligand>
</feature>
<keyword evidence="5 6" id="KW-0560">Oxidoreductase</keyword>
<dbReference type="GO" id="GO:0050992">
    <property type="term" value="P:dimethylallyl diphosphate biosynthetic process"/>
    <property type="evidence" value="ECO:0007669"/>
    <property type="project" value="UniProtKB-UniRule"/>
</dbReference>
<dbReference type="GO" id="GO:0019288">
    <property type="term" value="P:isopentenyl diphosphate biosynthetic process, methylerythritol 4-phosphate pathway"/>
    <property type="evidence" value="ECO:0007669"/>
    <property type="project" value="UniProtKB-UniRule"/>
</dbReference>
<dbReference type="Gene3D" id="3.40.50.11270">
    <property type="match status" value="1"/>
</dbReference>
<comment type="function">
    <text evidence="5">Catalyzes the conversion of 1-hydroxy-2-methyl-2-(E)-butenyl 4-diphosphate (HMBPP) into a mixture of isopentenyl diphosphate (IPP) and dimethylallyl diphosphate (DMAPP). Acts in the terminal step of the DOXP/MEP pathway for isoprenoid precursor biosynthesis.</text>
</comment>
<accession>A0A6N7IYE0</accession>
<feature type="binding site" evidence="5">
    <location>
        <position position="226"/>
    </location>
    <ligand>
        <name>dimethylallyl diphosphate</name>
        <dbReference type="ChEBI" id="CHEBI:57623"/>
    </ligand>
</feature>
<evidence type="ECO:0000256" key="1">
    <source>
        <dbReference type="ARBA" id="ARBA00022485"/>
    </source>
</evidence>
<evidence type="ECO:0000256" key="3">
    <source>
        <dbReference type="ARBA" id="ARBA00023004"/>
    </source>
</evidence>
<dbReference type="GO" id="GO:0051539">
    <property type="term" value="F:4 iron, 4 sulfur cluster binding"/>
    <property type="evidence" value="ECO:0007669"/>
    <property type="project" value="UniProtKB-UniRule"/>
</dbReference>
<dbReference type="Pfam" id="PF02401">
    <property type="entry name" value="LYTB"/>
    <property type="match status" value="1"/>
</dbReference>
<feature type="binding site" evidence="5">
    <location>
        <position position="226"/>
    </location>
    <ligand>
        <name>(2E)-4-hydroxy-3-methylbut-2-enyl diphosphate</name>
        <dbReference type="ChEBI" id="CHEBI:128753"/>
    </ligand>
</feature>
<reference evidence="6" key="1">
    <citation type="journal article" date="2020" name="Appl. Environ. Microbiol.">
        <title>Medium-Chain Fatty Acid Synthesis by 'Candidatus Weimeria bifida' gen. nov., sp. nov., and 'Candidatus Pseudoramibacter fermentans' sp. nov.</title>
        <authorList>
            <person name="Scarborough M.J."/>
            <person name="Myers K.S."/>
            <person name="Donohue T.J."/>
            <person name="Noguera D.R."/>
        </authorList>
    </citation>
    <scope>NUCLEOTIDE SEQUENCE</scope>
    <source>
        <strain evidence="6">LCO1.1</strain>
    </source>
</reference>
<protein>
    <recommendedName>
        <fullName evidence="5">4-hydroxy-3-methylbut-2-enyl diphosphate reductase</fullName>
        <shortName evidence="5">HMBPP reductase</shortName>
        <ecNumber evidence="5">1.17.7.4</ecNumber>
    </recommendedName>
</protein>
<feature type="binding site" evidence="5">
    <location>
        <position position="225"/>
    </location>
    <ligand>
        <name>dimethylallyl diphosphate</name>
        <dbReference type="ChEBI" id="CHEBI:57623"/>
    </ligand>
</feature>
<feature type="binding site" evidence="5">
    <location>
        <position position="99"/>
    </location>
    <ligand>
        <name>[4Fe-4S] cluster</name>
        <dbReference type="ChEBI" id="CHEBI:49883"/>
    </ligand>
</feature>
<proteinExistence type="inferred from homology"/>
<feature type="binding site" evidence="5">
    <location>
        <position position="127"/>
    </location>
    <ligand>
        <name>(2E)-4-hydroxy-3-methylbut-2-enyl diphosphate</name>
        <dbReference type="ChEBI" id="CHEBI:128753"/>
    </ligand>
</feature>
<keyword evidence="7" id="KW-1185">Reference proteome</keyword>
<feature type="binding site" evidence="5">
    <location>
        <position position="127"/>
    </location>
    <ligand>
        <name>isopentenyl diphosphate</name>
        <dbReference type="ChEBI" id="CHEBI:128769"/>
    </ligand>
</feature>
<dbReference type="GO" id="GO:0016114">
    <property type="term" value="P:terpenoid biosynthetic process"/>
    <property type="evidence" value="ECO:0007669"/>
    <property type="project" value="UniProtKB-UniRule"/>
</dbReference>
<dbReference type="PANTHER" id="PTHR30426">
    <property type="entry name" value="4-HYDROXY-3-METHYLBUT-2-ENYL DIPHOSPHATE REDUCTASE"/>
    <property type="match status" value="1"/>
</dbReference>
<keyword evidence="5" id="KW-0414">Isoprene biosynthesis</keyword>
<sequence>MKIIVAEHAGFCFGVKRAVSIVEEQIAANPGRRIYTDGPIIHNETVVNDFKKQGVEVMDETEDASSYEKGIVILRSHGVSQKMQEGIENAGHTTVDATCPFVKKIHNLAMEASKNGDYIIIIGDRNHPEIQGVCGWIQGNDYSCIQTEEEARNFTLKDKSRKITLLSQTTFNHKKFHELVEILNQKGYDINALNTICNATQERQDEAARIAGEVDVCLVIGGRNSSNTRKLYDICRQKCPDTYFLETADDLDPQALESASSVGITAGASTPAKIIQEVISKCQK</sequence>
<keyword evidence="4 5" id="KW-0411">Iron-sulfur</keyword>